<organism evidence="2 3">
    <name type="scientific">Fulvitalea axinellae</name>
    <dbReference type="NCBI Taxonomy" id="1182444"/>
    <lineage>
        <taxon>Bacteria</taxon>
        <taxon>Pseudomonadati</taxon>
        <taxon>Bacteroidota</taxon>
        <taxon>Cytophagia</taxon>
        <taxon>Cytophagales</taxon>
        <taxon>Persicobacteraceae</taxon>
        <taxon>Fulvitalea</taxon>
    </lineage>
</organism>
<dbReference type="EMBL" id="AP025314">
    <property type="protein sequence ID" value="BDD09809.1"/>
    <property type="molecule type" value="Genomic_DNA"/>
</dbReference>
<proteinExistence type="predicted"/>
<keyword evidence="1" id="KW-0472">Membrane</keyword>
<gene>
    <name evidence="2" type="ORF">FUAX_22410</name>
</gene>
<feature type="transmembrane region" description="Helical" evidence="1">
    <location>
        <begin position="7"/>
        <end position="30"/>
    </location>
</feature>
<keyword evidence="3" id="KW-1185">Reference proteome</keyword>
<reference evidence="2 3" key="1">
    <citation type="submission" date="2021-12" db="EMBL/GenBank/DDBJ databases">
        <title>Genome sequencing of bacteria with rrn-lacking chromosome and rrn-plasmid.</title>
        <authorList>
            <person name="Anda M."/>
            <person name="Iwasaki W."/>
        </authorList>
    </citation>
    <scope>NUCLEOTIDE SEQUENCE [LARGE SCALE GENOMIC DNA]</scope>
    <source>
        <strain evidence="2 3">DSM 100852</strain>
    </source>
</reference>
<dbReference type="KEGG" id="fax:FUAX_22410"/>
<name>A0AAU9CCG5_9BACT</name>
<dbReference type="Proteomes" id="UP001348817">
    <property type="component" value="Chromosome"/>
</dbReference>
<sequence>MVSVSLITALFYLAQIYLLCGVVFAVYFFVSGASALDEGVKNSHWSVKLIFLPGAVGLWPILLRKVLSKK</sequence>
<evidence type="ECO:0000256" key="1">
    <source>
        <dbReference type="SAM" id="Phobius"/>
    </source>
</evidence>
<keyword evidence="1" id="KW-0812">Transmembrane</keyword>
<evidence type="ECO:0000313" key="2">
    <source>
        <dbReference type="EMBL" id="BDD09809.1"/>
    </source>
</evidence>
<dbReference type="AlphaFoldDB" id="A0AAU9CCG5"/>
<feature type="transmembrane region" description="Helical" evidence="1">
    <location>
        <begin position="45"/>
        <end position="63"/>
    </location>
</feature>
<keyword evidence="1" id="KW-1133">Transmembrane helix</keyword>
<evidence type="ECO:0000313" key="3">
    <source>
        <dbReference type="Proteomes" id="UP001348817"/>
    </source>
</evidence>
<accession>A0AAU9CCG5</accession>
<protein>
    <submittedName>
        <fullName evidence="2">Uncharacterized protein</fullName>
    </submittedName>
</protein>